<gene>
    <name evidence="2" type="ORF">LCGC14_2820530</name>
</gene>
<dbReference type="SUPFAM" id="SSF54523">
    <property type="entry name" value="Pili subunits"/>
    <property type="match status" value="1"/>
</dbReference>
<organism evidence="2">
    <name type="scientific">marine sediment metagenome</name>
    <dbReference type="NCBI Taxonomy" id="412755"/>
    <lineage>
        <taxon>unclassified sequences</taxon>
        <taxon>metagenomes</taxon>
        <taxon>ecological metagenomes</taxon>
    </lineage>
</organism>
<evidence type="ECO:0000256" key="1">
    <source>
        <dbReference type="SAM" id="Phobius"/>
    </source>
</evidence>
<protein>
    <recommendedName>
        <fullName evidence="3">Type II secretion system protein GspG C-terminal domain-containing protein</fullName>
    </recommendedName>
</protein>
<name>A0A0F8YH00_9ZZZZ</name>
<keyword evidence="1" id="KW-0812">Transmembrane</keyword>
<reference evidence="2" key="1">
    <citation type="journal article" date="2015" name="Nature">
        <title>Complex archaea that bridge the gap between prokaryotes and eukaryotes.</title>
        <authorList>
            <person name="Spang A."/>
            <person name="Saw J.H."/>
            <person name="Jorgensen S.L."/>
            <person name="Zaremba-Niedzwiedzka K."/>
            <person name="Martijn J."/>
            <person name="Lind A.E."/>
            <person name="van Eijk R."/>
            <person name="Schleper C."/>
            <person name="Guy L."/>
            <person name="Ettema T.J."/>
        </authorList>
    </citation>
    <scope>NUCLEOTIDE SEQUENCE</scope>
</reference>
<evidence type="ECO:0008006" key="3">
    <source>
        <dbReference type="Google" id="ProtNLM"/>
    </source>
</evidence>
<comment type="caution">
    <text evidence="2">The sequence shown here is derived from an EMBL/GenBank/DDBJ whole genome shotgun (WGS) entry which is preliminary data.</text>
</comment>
<evidence type="ECO:0000313" key="2">
    <source>
        <dbReference type="EMBL" id="KKK80733.1"/>
    </source>
</evidence>
<dbReference type="NCBIfam" id="TIGR02532">
    <property type="entry name" value="IV_pilin_GFxxxE"/>
    <property type="match status" value="1"/>
</dbReference>
<feature type="non-terminal residue" evidence="2">
    <location>
        <position position="114"/>
    </location>
</feature>
<dbReference type="InterPro" id="IPR045584">
    <property type="entry name" value="Pilin-like"/>
</dbReference>
<keyword evidence="1" id="KW-1133">Transmembrane helix</keyword>
<feature type="transmembrane region" description="Helical" evidence="1">
    <location>
        <begin position="27"/>
        <end position="50"/>
    </location>
</feature>
<dbReference type="EMBL" id="LAZR01053444">
    <property type="protein sequence ID" value="KKK80733.1"/>
    <property type="molecule type" value="Genomic_DNA"/>
</dbReference>
<sequence>MANAATSTAWGEAVSGPAPTARWRRGFTALELTVVLTIVALTLVMVLPVLGRGAWKTRRTACAQSLHSAVRGLRQYAGEYGGAFPTCGYGRTTTRFDMIGWRLTSDVRWGHTNT</sequence>
<proteinExistence type="predicted"/>
<accession>A0A0F8YH00</accession>
<keyword evidence="1" id="KW-0472">Membrane</keyword>
<dbReference type="AlphaFoldDB" id="A0A0F8YH00"/>
<dbReference type="InterPro" id="IPR012902">
    <property type="entry name" value="N_methyl_site"/>
</dbReference>